<accession>A0A0A0V108</accession>
<name>A0A0A0V108_BIFBR</name>
<keyword evidence="3" id="KW-0732">Signal</keyword>
<feature type="chain" id="PRO_5001970685" evidence="3">
    <location>
        <begin position="36"/>
        <end position="909"/>
    </location>
</feature>
<geneLocation type="plasmid" evidence="4">
    <name>megaplasmid pMP7017</name>
</geneLocation>
<feature type="transmembrane region" description="Helical" evidence="2">
    <location>
        <begin position="861"/>
        <end position="882"/>
    </location>
</feature>
<keyword evidence="4" id="KW-0614">Plasmid</keyword>
<dbReference type="EMBL" id="KM406416">
    <property type="protein sequence ID" value="AIW55077.1"/>
    <property type="molecule type" value="Genomic_DNA"/>
</dbReference>
<dbReference type="AlphaFoldDB" id="A0A0A0V108"/>
<evidence type="ECO:0000256" key="1">
    <source>
        <dbReference type="SAM" id="MobiDB-lite"/>
    </source>
</evidence>
<dbReference type="RefSeq" id="WP_052791114.1">
    <property type="nucleotide sequence ID" value="NZ_KM406416.1"/>
</dbReference>
<evidence type="ECO:0000313" key="4">
    <source>
        <dbReference type="EMBL" id="AIW55077.1"/>
    </source>
</evidence>
<keyword evidence="2" id="KW-1133">Transmembrane helix</keyword>
<organism evidence="4">
    <name type="scientific">Bifidobacterium breve</name>
    <dbReference type="NCBI Taxonomy" id="1685"/>
    <lineage>
        <taxon>Bacteria</taxon>
        <taxon>Bacillati</taxon>
        <taxon>Actinomycetota</taxon>
        <taxon>Actinomycetes</taxon>
        <taxon>Bifidobacteriales</taxon>
        <taxon>Bifidobacteriaceae</taxon>
        <taxon>Bifidobacterium</taxon>
    </lineage>
</organism>
<feature type="region of interest" description="Disordered" evidence="1">
    <location>
        <begin position="660"/>
        <end position="683"/>
    </location>
</feature>
<proteinExistence type="predicted"/>
<feature type="region of interest" description="Disordered" evidence="1">
    <location>
        <begin position="884"/>
        <end position="909"/>
    </location>
</feature>
<keyword evidence="2" id="KW-0812">Transmembrane</keyword>
<evidence type="ECO:0000256" key="2">
    <source>
        <dbReference type="SAM" id="Phobius"/>
    </source>
</evidence>
<keyword evidence="2" id="KW-0472">Membrane</keyword>
<sequence>MSTSKHAGLRKAGTAATVAALTFGMAGATAITALADEPTAGGSTGSDNQTTPDTGIEYTATVAGEQVSFTKDADGNYSANVDSIDQMPASKLVVLDQDAKQVATLNLQRNDAPDDTSVVGVVKKSGSATYTGRATAVSPTFTVNIGKYSQKFGQPVQYAGKDITEGEPINLGTTKLPDDNNPTDTFKFNDKVLGFDWGDLSTDTSNGTYTLYRQGTSQDTINLTNVGAGIDKTWVVQFTKRAVRSHVWNTTVDGKDYTFTLDNKGVEQVTLDKGSSYPQDKITVDGSSKFDMPGSITVSKADPSSKLGQVDVEGSVTYDKAADPKTPTPAFHAERTFAYTGGTALTIKGSRRNLLKGTNGKTYYTKVSTLNLGPDNEPTDDSKQIVLTDGEKDVATADINWAKDENGKPDVTVEDKTVDGATSKFVRRVGTADGTVKVTDPGSGKTMEVPFHIIATADRAQDKSFTGLTVTRTDAKGQTTVYDGTKDFDQKFSPDVHEYTLTLPASATGDSYTLGLTRGVDSEAGTPTIALGEGASRVLKVTVNGVEYKVNVKFQTSDIQADSPAKLSGIYVNRTGENTKGQLIDNWNPNRLDYVLALGEKDPSPYVLPEAPEGVTIKGGNVTQNAQSTKQEWIVTDTASGVSRTYSLTVTRPVKTAVTEFKPNDPAKQDPSEDVKTPQDTDLTSHGYVGKDGKYVKVDKDTYEIPEGGAFAYEPKNGQSATVTVSHEGMTYTYTVNVLAQDGYAFAQHTYKVTYITQPTHLAQLTGILVDGTSVNGFDPDKREYTAAVNDPNEWMISPQYDKTTGMSVSTEKNGPDAVITVTSGDGLEKAVYKVHVTKKLLGGDGNSAMGLAETGVGASVLSWIVGILIVLGGAIGIFATVRKPKSSDDGESPEDPTGTQPDEASKSE</sequence>
<feature type="signal peptide" evidence="3">
    <location>
        <begin position="1"/>
        <end position="35"/>
    </location>
</feature>
<reference evidence="4" key="1">
    <citation type="journal article" date="2015" name="Appl. Environ. Microbiol.">
        <title>Discovery of a conjugative megaplasmid in Bifidobacterium breve.</title>
        <authorList>
            <person name="Bottacini F."/>
            <person name="O'Connell Motherway M."/>
            <person name="Casey E."/>
            <person name="McDonnell B."/>
            <person name="Mahony J."/>
            <person name="Ventura M."/>
            <person name="van Sinderen D."/>
        </authorList>
    </citation>
    <scope>NUCLEOTIDE SEQUENCE</scope>
    <source>
        <strain evidence="4">JCM 7017</strain>
        <plasmid evidence="4">megaplasmid pMP7017</plasmid>
    </source>
</reference>
<protein>
    <submittedName>
        <fullName evidence="4">Cell surface protein with LPxTG domain</fullName>
    </submittedName>
</protein>
<feature type="compositionally biased region" description="Basic and acidic residues" evidence="1">
    <location>
        <begin position="662"/>
        <end position="679"/>
    </location>
</feature>
<evidence type="ECO:0000256" key="3">
    <source>
        <dbReference type="SAM" id="SignalP"/>
    </source>
</evidence>
<gene>
    <name evidence="4" type="ORF">B7017_p0024</name>
</gene>